<feature type="transmembrane region" description="Helical" evidence="6">
    <location>
        <begin position="146"/>
        <end position="172"/>
    </location>
</feature>
<dbReference type="Gene3D" id="1.20.144.10">
    <property type="entry name" value="Phosphatidic acid phosphatase type 2/haloperoxidase"/>
    <property type="match status" value="1"/>
</dbReference>
<dbReference type="PANTHER" id="PTHR31310">
    <property type="match status" value="1"/>
</dbReference>
<feature type="transmembrane region" description="Helical" evidence="6">
    <location>
        <begin position="296"/>
        <end position="316"/>
    </location>
</feature>
<feature type="transmembrane region" description="Helical" evidence="6">
    <location>
        <begin position="179"/>
        <end position="198"/>
    </location>
</feature>
<dbReference type="Pfam" id="PF14378">
    <property type="entry name" value="PAP2_3"/>
    <property type="match status" value="1"/>
</dbReference>
<keyword evidence="4 6" id="KW-0472">Membrane</keyword>
<keyword evidence="9" id="KW-1185">Reference proteome</keyword>
<feature type="transmembrane region" description="Helical" evidence="6">
    <location>
        <begin position="271"/>
        <end position="290"/>
    </location>
</feature>
<dbReference type="Proteomes" id="UP000571817">
    <property type="component" value="Unassembled WGS sequence"/>
</dbReference>
<keyword evidence="2 6" id="KW-0812">Transmembrane</keyword>
<dbReference type="InterPro" id="IPR026841">
    <property type="entry name" value="Aur1/Ipt1"/>
</dbReference>
<dbReference type="InterPro" id="IPR052185">
    <property type="entry name" value="IPC_Synthase-Related"/>
</dbReference>
<dbReference type="GO" id="GO:0016020">
    <property type="term" value="C:membrane"/>
    <property type="evidence" value="ECO:0007669"/>
    <property type="project" value="UniProtKB-SubCell"/>
</dbReference>
<evidence type="ECO:0000259" key="7">
    <source>
        <dbReference type="Pfam" id="PF14378"/>
    </source>
</evidence>
<feature type="region of interest" description="Disordered" evidence="5">
    <location>
        <begin position="341"/>
        <end position="376"/>
    </location>
</feature>
<comment type="caution">
    <text evidence="8">The sequence shown here is derived from an EMBL/GenBank/DDBJ whole genome shotgun (WGS) entry which is preliminary data.</text>
</comment>
<evidence type="ECO:0000256" key="1">
    <source>
        <dbReference type="ARBA" id="ARBA00004141"/>
    </source>
</evidence>
<reference evidence="8 9" key="1">
    <citation type="submission" date="2020-07" db="EMBL/GenBank/DDBJ databases">
        <title>Sequencing the genomes of 1000 actinobacteria strains.</title>
        <authorList>
            <person name="Klenk H.-P."/>
        </authorList>
    </citation>
    <scope>NUCLEOTIDE SEQUENCE [LARGE SCALE GENOMIC DNA]</scope>
    <source>
        <strain evidence="8 9">DSM 29531</strain>
    </source>
</reference>
<evidence type="ECO:0000256" key="3">
    <source>
        <dbReference type="ARBA" id="ARBA00022989"/>
    </source>
</evidence>
<accession>A0A853DJH7</accession>
<proteinExistence type="predicted"/>
<dbReference type="CDD" id="cd03386">
    <property type="entry name" value="PAP2_Aur1_like"/>
    <property type="match status" value="1"/>
</dbReference>
<keyword evidence="3 6" id="KW-1133">Transmembrane helix</keyword>
<evidence type="ECO:0000256" key="5">
    <source>
        <dbReference type="SAM" id="MobiDB-lite"/>
    </source>
</evidence>
<feature type="transmembrane region" description="Helical" evidence="6">
    <location>
        <begin position="46"/>
        <end position="66"/>
    </location>
</feature>
<dbReference type="SUPFAM" id="SSF48317">
    <property type="entry name" value="Acid phosphatase/Vanadium-dependent haloperoxidase"/>
    <property type="match status" value="1"/>
</dbReference>
<evidence type="ECO:0000256" key="4">
    <source>
        <dbReference type="ARBA" id="ARBA00023136"/>
    </source>
</evidence>
<evidence type="ECO:0000256" key="2">
    <source>
        <dbReference type="ARBA" id="ARBA00022692"/>
    </source>
</evidence>
<evidence type="ECO:0000256" key="6">
    <source>
        <dbReference type="SAM" id="Phobius"/>
    </source>
</evidence>
<feature type="transmembrane region" description="Helical" evidence="6">
    <location>
        <begin position="17"/>
        <end position="39"/>
    </location>
</feature>
<feature type="domain" description="Inositolphosphotransferase Aur1/Ipt1" evidence="7">
    <location>
        <begin position="140"/>
        <end position="309"/>
    </location>
</feature>
<dbReference type="AlphaFoldDB" id="A0A853DJH7"/>
<evidence type="ECO:0000313" key="9">
    <source>
        <dbReference type="Proteomes" id="UP000571817"/>
    </source>
</evidence>
<sequence length="407" mass="44977">MAAAEDGLTTQSIDWVWWRRVAVVGYLVVLIGYIVLFGVPLDRVGLMLWIIAGVSCAVVGRGWRAWGKVMLDWLPFQGLLLAYDFSRGFVGQYDTDGTAPRDGAHNIIGLPLHTTFPIHADRFLFGGTLPTQWLQAHLHHPGGSRWYTVLFSLSYTSHFLVTPLVAVALWIWWRGRFRAWVYCVLGLTLVGLATYFLFPMSPPWLASEQGYISGAPVGRYSGEGWDYLHLKFASRALSVGQAQANLVAAMPSLHEAFTVLVAGFFCFGARWWVKCLLVCYPLLMAVSLIYAGEHYVIDELVGVAFAICVLVCWRLLRRARLQRARSAGEVPHREDLFSATDGPGDVVEGGGGQSHPVRAEGHRSVQSHPRGIGSADQVDAQVDVREHHLRGSHPGGAAVRGVDEHHE</sequence>
<feature type="transmembrane region" description="Helical" evidence="6">
    <location>
        <begin position="244"/>
        <end position="264"/>
    </location>
</feature>
<organism evidence="8 9">
    <name type="scientific">Allobranchiibius huperziae</name>
    <dbReference type="NCBI Taxonomy" id="1874116"/>
    <lineage>
        <taxon>Bacteria</taxon>
        <taxon>Bacillati</taxon>
        <taxon>Actinomycetota</taxon>
        <taxon>Actinomycetes</taxon>
        <taxon>Micrococcales</taxon>
        <taxon>Dermacoccaceae</taxon>
        <taxon>Allobranchiibius</taxon>
    </lineage>
</organism>
<comment type="subcellular location">
    <subcellularLocation>
        <location evidence="1">Membrane</location>
        <topology evidence="1">Multi-pass membrane protein</topology>
    </subcellularLocation>
</comment>
<dbReference type="EMBL" id="JACCFW010000001">
    <property type="protein sequence ID" value="NYJ76109.1"/>
    <property type="molecule type" value="Genomic_DNA"/>
</dbReference>
<dbReference type="PANTHER" id="PTHR31310:SF7">
    <property type="entry name" value="PA-PHOSPHATASE RELATED-FAMILY PROTEIN DDB_G0268928"/>
    <property type="match status" value="1"/>
</dbReference>
<evidence type="ECO:0000313" key="8">
    <source>
        <dbReference type="EMBL" id="NYJ76109.1"/>
    </source>
</evidence>
<name>A0A853DJH7_9MICO</name>
<gene>
    <name evidence="8" type="ORF">HNR15_003072</name>
</gene>
<protein>
    <submittedName>
        <fullName evidence="8">Membrane-associated phospholipid phosphatase</fullName>
    </submittedName>
</protein>
<feature type="region of interest" description="Disordered" evidence="5">
    <location>
        <begin position="388"/>
        <end position="407"/>
    </location>
</feature>
<dbReference type="InterPro" id="IPR036938">
    <property type="entry name" value="PAP2/HPO_sf"/>
</dbReference>